<proteinExistence type="predicted"/>
<gene>
    <name evidence="2" type="ORF">MEUPH1_LOCUS21318</name>
</gene>
<organism evidence="2 3">
    <name type="scientific">Macrosiphum euphorbiae</name>
    <name type="common">potato aphid</name>
    <dbReference type="NCBI Taxonomy" id="13131"/>
    <lineage>
        <taxon>Eukaryota</taxon>
        <taxon>Metazoa</taxon>
        <taxon>Ecdysozoa</taxon>
        <taxon>Arthropoda</taxon>
        <taxon>Hexapoda</taxon>
        <taxon>Insecta</taxon>
        <taxon>Pterygota</taxon>
        <taxon>Neoptera</taxon>
        <taxon>Paraneoptera</taxon>
        <taxon>Hemiptera</taxon>
        <taxon>Sternorrhyncha</taxon>
        <taxon>Aphidomorpha</taxon>
        <taxon>Aphidoidea</taxon>
        <taxon>Aphididae</taxon>
        <taxon>Macrosiphini</taxon>
        <taxon>Macrosiphum</taxon>
    </lineage>
</organism>
<keyword evidence="1" id="KW-0732">Signal</keyword>
<dbReference type="AlphaFoldDB" id="A0AAV0XF02"/>
<reference evidence="2 3" key="1">
    <citation type="submission" date="2023-01" db="EMBL/GenBank/DDBJ databases">
        <authorList>
            <person name="Whitehead M."/>
        </authorList>
    </citation>
    <scope>NUCLEOTIDE SEQUENCE [LARGE SCALE GENOMIC DNA]</scope>
</reference>
<protein>
    <submittedName>
        <fullName evidence="2">Uncharacterized protein</fullName>
    </submittedName>
</protein>
<sequence length="636" mass="71155">MPRTCYCLFLFFCCVRDGVKPITWGEVGNFFTDTVNPYKVIKRTIEDDFQTAGQIAKDIVEGTPVVGHAIAAGHLAFGDKEDADRVFMSANSGTGAVVGGAVGTLCGPLAVVCVPALTVAGQTYVDEVQSVVSVTSGGKPTGNIDYIVNFDEKSGVEHAVVRRSILLDAVTGGLGGRAAKKAQLARLNAKVAGDSVKNVAVVSVKHLDDLHHALKPKPRPVSKPESVIIEELTHVKAGFDPAPVYRPEPMEVDEILNNPPHATNRREPMEVDEILNDPSHATNRHEPIEDKWSTVGNSDGYQTLLDDLPLDNVPKLIPEHIEATYNKELANIKEKFTSLKIEETQHSLARNEFLSDSEFYVGPIKDFQGHTDSGTYLKKIEDNCLKYLKGDDDISTIEGKNALKLKAASIKTDFRSLKHPELFYYSDEILYNVKNSDLVNINRFFAKSEGESITNCARLSMHKVFDVDYDKINIDSLNLHLSDVRKDHEFFPNLKGWWGIDVFGVSVHDMERYLVSLGKHVEVVSGEIGLKNPKIVKEHIINSMKSNNFQELNAVAGIFPRNIKTKESLPGHIFTFRATLKKNDELTHMIIDYQSQVSYRTANFPSVNIRFKQIEDLFKPNKYIEHYFFYMFDKKH</sequence>
<evidence type="ECO:0000313" key="2">
    <source>
        <dbReference type="EMBL" id="CAI6366773.1"/>
    </source>
</evidence>
<dbReference type="Proteomes" id="UP001160148">
    <property type="component" value="Unassembled WGS sequence"/>
</dbReference>
<accession>A0AAV0XF02</accession>
<feature type="signal peptide" evidence="1">
    <location>
        <begin position="1"/>
        <end position="21"/>
    </location>
</feature>
<comment type="caution">
    <text evidence="2">The sequence shown here is derived from an EMBL/GenBank/DDBJ whole genome shotgun (WGS) entry which is preliminary data.</text>
</comment>
<evidence type="ECO:0000313" key="3">
    <source>
        <dbReference type="Proteomes" id="UP001160148"/>
    </source>
</evidence>
<name>A0AAV0XF02_9HEMI</name>
<evidence type="ECO:0000256" key="1">
    <source>
        <dbReference type="SAM" id="SignalP"/>
    </source>
</evidence>
<dbReference type="EMBL" id="CARXXK010000004">
    <property type="protein sequence ID" value="CAI6366773.1"/>
    <property type="molecule type" value="Genomic_DNA"/>
</dbReference>
<keyword evidence="3" id="KW-1185">Reference proteome</keyword>
<feature type="chain" id="PRO_5043426754" evidence="1">
    <location>
        <begin position="22"/>
        <end position="636"/>
    </location>
</feature>